<gene>
    <name evidence="13" type="ORF">GCM10025866_31550</name>
</gene>
<keyword evidence="10" id="KW-0050">Antiport</keyword>
<dbReference type="InterPro" id="IPR018422">
    <property type="entry name" value="Cation/H_exchanger_CPA1"/>
</dbReference>
<evidence type="ECO:0000313" key="14">
    <source>
        <dbReference type="Proteomes" id="UP001321498"/>
    </source>
</evidence>
<keyword evidence="9 10" id="KW-0739">Sodium transport</keyword>
<feature type="transmembrane region" description="Helical" evidence="10">
    <location>
        <begin position="111"/>
        <end position="135"/>
    </location>
</feature>
<feature type="transmembrane region" description="Helical" evidence="10">
    <location>
        <begin position="259"/>
        <end position="280"/>
    </location>
</feature>
<keyword evidence="5 10" id="KW-1133">Transmembrane helix</keyword>
<reference evidence="14" key="1">
    <citation type="journal article" date="2019" name="Int. J. Syst. Evol. Microbiol.">
        <title>The Global Catalogue of Microorganisms (GCM) 10K type strain sequencing project: providing services to taxonomists for standard genome sequencing and annotation.</title>
        <authorList>
            <consortium name="The Broad Institute Genomics Platform"/>
            <consortium name="The Broad Institute Genome Sequencing Center for Infectious Disease"/>
            <person name="Wu L."/>
            <person name="Ma J."/>
        </authorList>
    </citation>
    <scope>NUCLEOTIDE SEQUENCE [LARGE SCALE GENOMIC DNA]</scope>
    <source>
        <strain evidence="14">NBRC 108725</strain>
    </source>
</reference>
<evidence type="ECO:0000256" key="6">
    <source>
        <dbReference type="ARBA" id="ARBA00023053"/>
    </source>
</evidence>
<feature type="transmembrane region" description="Helical" evidence="10">
    <location>
        <begin position="178"/>
        <end position="200"/>
    </location>
</feature>
<keyword evidence="2 10" id="KW-0813">Transport</keyword>
<evidence type="ECO:0000256" key="7">
    <source>
        <dbReference type="ARBA" id="ARBA00023065"/>
    </source>
</evidence>
<keyword evidence="4 10" id="KW-0812">Transmembrane</keyword>
<name>A0ABN6XQJ9_9MICO</name>
<evidence type="ECO:0000256" key="1">
    <source>
        <dbReference type="ARBA" id="ARBA00004651"/>
    </source>
</evidence>
<feature type="transmembrane region" description="Helical" evidence="10">
    <location>
        <begin position="207"/>
        <end position="223"/>
    </location>
</feature>
<feature type="compositionally biased region" description="Low complexity" evidence="11">
    <location>
        <begin position="370"/>
        <end position="386"/>
    </location>
</feature>
<dbReference type="Proteomes" id="UP001321498">
    <property type="component" value="Chromosome"/>
</dbReference>
<dbReference type="InterPro" id="IPR006153">
    <property type="entry name" value="Cation/H_exchanger_TM"/>
</dbReference>
<evidence type="ECO:0000256" key="9">
    <source>
        <dbReference type="ARBA" id="ARBA00023201"/>
    </source>
</evidence>
<dbReference type="EMBL" id="AP027731">
    <property type="protein sequence ID" value="BDZ47246.1"/>
    <property type="molecule type" value="Genomic_DNA"/>
</dbReference>
<accession>A0ABN6XQJ9</accession>
<evidence type="ECO:0000256" key="5">
    <source>
        <dbReference type="ARBA" id="ARBA00022989"/>
    </source>
</evidence>
<dbReference type="PANTHER" id="PTHR10110:SF86">
    <property type="entry name" value="SODIUM_HYDROGEN EXCHANGER 7"/>
    <property type="match status" value="1"/>
</dbReference>
<sequence>MNGLEIAVLLGLVLLVGGILSHRLHVSTPLVLLLLGGILGFIPLFDGLELEPDLVLLLFLPALLYWESLNTSVREMKRNLRVILLSAVPLVLVTAAAVAVVGHAFGLPWSVAIALGAILAPTDATAVVAVAGPLPRRTLTILRAESLINDGTALAVYAVAVAAAVAEREINLGTGALRFLAAYAGGILIGAAIAALVVAIRRLLPNRLLANTTSVLTPFLAYLPAELLGVSGVIAVVTCGLVLSFYGPRIVSASARTQVYNFWELATFVLNGSLFVLIGLEIHRVMLEVDHEWQPALGLGLLAALAVIAVRFAWLNTTPYIIRALDRRPQQRERRVSARQRLPIAWAGFRGAVSLAAALALPGSWPTGRPSPGAISSSPSRSSSSS</sequence>
<organism evidence="13 14">
    <name type="scientific">Naasia aerilata</name>
    <dbReference type="NCBI Taxonomy" id="1162966"/>
    <lineage>
        <taxon>Bacteria</taxon>
        <taxon>Bacillati</taxon>
        <taxon>Actinomycetota</taxon>
        <taxon>Actinomycetes</taxon>
        <taxon>Micrococcales</taxon>
        <taxon>Microbacteriaceae</taxon>
        <taxon>Naasia</taxon>
    </lineage>
</organism>
<feature type="transmembrane region" description="Helical" evidence="10">
    <location>
        <begin position="6"/>
        <end position="24"/>
    </location>
</feature>
<feature type="transmembrane region" description="Helical" evidence="10">
    <location>
        <begin position="342"/>
        <end position="361"/>
    </location>
</feature>
<evidence type="ECO:0000259" key="12">
    <source>
        <dbReference type="Pfam" id="PF00999"/>
    </source>
</evidence>
<feature type="transmembrane region" description="Helical" evidence="10">
    <location>
        <begin position="82"/>
        <end position="105"/>
    </location>
</feature>
<feature type="transmembrane region" description="Helical" evidence="10">
    <location>
        <begin position="229"/>
        <end position="247"/>
    </location>
</feature>
<evidence type="ECO:0000256" key="2">
    <source>
        <dbReference type="ARBA" id="ARBA00022448"/>
    </source>
</evidence>
<feature type="region of interest" description="Disordered" evidence="11">
    <location>
        <begin position="363"/>
        <end position="386"/>
    </location>
</feature>
<keyword evidence="7 10" id="KW-0406">Ion transport</keyword>
<evidence type="ECO:0000256" key="4">
    <source>
        <dbReference type="ARBA" id="ARBA00022692"/>
    </source>
</evidence>
<comment type="function">
    <text evidence="10">Na(+)/H(+) antiporter that extrudes sodium in exchange for external protons.</text>
</comment>
<dbReference type="NCBIfam" id="TIGR00831">
    <property type="entry name" value="a_cpa1"/>
    <property type="match status" value="1"/>
</dbReference>
<feature type="transmembrane region" description="Helical" evidence="10">
    <location>
        <begin position="147"/>
        <end position="166"/>
    </location>
</feature>
<dbReference type="Gene3D" id="6.10.140.1330">
    <property type="match status" value="1"/>
</dbReference>
<dbReference type="InterPro" id="IPR004705">
    <property type="entry name" value="Cation/H_exchanger_CPA1_bac"/>
</dbReference>
<proteinExistence type="inferred from homology"/>
<evidence type="ECO:0000256" key="8">
    <source>
        <dbReference type="ARBA" id="ARBA00023136"/>
    </source>
</evidence>
<feature type="transmembrane region" description="Helical" evidence="10">
    <location>
        <begin position="31"/>
        <end position="48"/>
    </location>
</feature>
<evidence type="ECO:0000256" key="10">
    <source>
        <dbReference type="RuleBase" id="RU366002"/>
    </source>
</evidence>
<feature type="domain" description="Cation/H+ exchanger transmembrane" evidence="12">
    <location>
        <begin position="12"/>
        <end position="364"/>
    </location>
</feature>
<keyword evidence="6 10" id="KW-0915">Sodium</keyword>
<dbReference type="Pfam" id="PF00999">
    <property type="entry name" value="Na_H_Exchanger"/>
    <property type="match status" value="1"/>
</dbReference>
<evidence type="ECO:0000256" key="11">
    <source>
        <dbReference type="SAM" id="MobiDB-lite"/>
    </source>
</evidence>
<protein>
    <recommendedName>
        <fullName evidence="12">Cation/H+ exchanger transmembrane domain-containing protein</fullName>
    </recommendedName>
</protein>
<feature type="transmembrane region" description="Helical" evidence="10">
    <location>
        <begin position="300"/>
        <end position="322"/>
    </location>
</feature>
<keyword evidence="3 10" id="KW-1003">Cell membrane</keyword>
<evidence type="ECO:0000256" key="3">
    <source>
        <dbReference type="ARBA" id="ARBA00022475"/>
    </source>
</evidence>
<keyword evidence="14" id="KW-1185">Reference proteome</keyword>
<evidence type="ECO:0000313" key="13">
    <source>
        <dbReference type="EMBL" id="BDZ47246.1"/>
    </source>
</evidence>
<dbReference type="PANTHER" id="PTHR10110">
    <property type="entry name" value="SODIUM/HYDROGEN EXCHANGER"/>
    <property type="match status" value="1"/>
</dbReference>
<feature type="transmembrane region" description="Helical" evidence="10">
    <location>
        <begin position="54"/>
        <end position="70"/>
    </location>
</feature>
<keyword evidence="8 10" id="KW-0472">Membrane</keyword>
<comment type="similarity">
    <text evidence="10">Belongs to the monovalent cation:proton antiporter 1 (CPA1) transporter (TC 2.A.36) family.</text>
</comment>
<comment type="subcellular location">
    <subcellularLocation>
        <location evidence="1 10">Cell membrane</location>
        <topology evidence="1 10">Multi-pass membrane protein</topology>
    </subcellularLocation>
</comment>
<dbReference type="RefSeq" id="WP_286277192.1">
    <property type="nucleotide sequence ID" value="NZ_AP027731.1"/>
</dbReference>